<protein>
    <submittedName>
        <fullName evidence="1">Uncharacterized protein</fullName>
    </submittedName>
</protein>
<keyword evidence="2" id="KW-1185">Reference proteome</keyword>
<dbReference type="EMBL" id="MH590603">
    <property type="protein sequence ID" value="AXH70486.1"/>
    <property type="molecule type" value="Genomic_DNA"/>
</dbReference>
<accession>A0A345MIV5</accession>
<dbReference type="KEGG" id="vg:54998089"/>
<dbReference type="RefSeq" id="YP_009807213.1">
    <property type="nucleotide sequence ID" value="NC_048021.1"/>
</dbReference>
<gene>
    <name evidence="1" type="primary">99</name>
    <name evidence="1" type="ORF">SEA_DAREDEVIL_99</name>
</gene>
<proteinExistence type="predicted"/>
<sequence length="61" mass="6842">MKDFEIIITGDADLRGVDPATAEEIAAELNEKIRELLGRKKYRTLKVESLYVDVHPIGGRS</sequence>
<name>A0A345MIV5_9CAUD</name>
<evidence type="ECO:0000313" key="2">
    <source>
        <dbReference type="Proteomes" id="UP000257597"/>
    </source>
</evidence>
<evidence type="ECO:0000313" key="1">
    <source>
        <dbReference type="EMBL" id="AXH70486.1"/>
    </source>
</evidence>
<reference evidence="2" key="1">
    <citation type="submission" date="2018-07" db="EMBL/GenBank/DDBJ databases">
        <authorList>
            <person name="Quirk P.G."/>
            <person name="Krulwich T.A."/>
        </authorList>
    </citation>
    <scope>NUCLEOTIDE SEQUENCE [LARGE SCALE GENOMIC DNA]</scope>
</reference>
<dbReference type="GeneID" id="54998089"/>
<organism evidence="1 2">
    <name type="scientific">Gordonia phage Daredevil</name>
    <dbReference type="NCBI Taxonomy" id="2283286"/>
    <lineage>
        <taxon>Viruses</taxon>
        <taxon>Duplodnaviria</taxon>
        <taxon>Heunggongvirae</taxon>
        <taxon>Uroviricota</taxon>
        <taxon>Caudoviricetes</taxon>
        <taxon>Daredevilvirus</taxon>
        <taxon>Daredevilvirus daredevil</taxon>
    </lineage>
</organism>
<dbReference type="Proteomes" id="UP000257597">
    <property type="component" value="Segment"/>
</dbReference>